<sequence length="718" mass="80208">MQSSFDLVRSPTLKSEPDFLNFSNSKGLPNYLPKSKLLNDPASKRKAEIDSEIDQILNSIQDTSDFVLHSNSLLQTSLRSNLLSNSSPSSMKLSRSLSFPDLTFSSETSPNDSYNIDSSSSPTPPYSQLENTLKPHSMLSNSINDLFLSQISSLRASLLDKNLELKQKDLSISELQASLTAMNDKFVEQVNKTAEMSLSKELVEAELEELSSTLFLEANKMVSDQKKLTHSAEKKIEILERKVNDLLDQLSNERLQCSELKQRLQSISENQAPSPSSNSNFPLNQNSPPSSANEIPATISFFSSNFEPISDRQFVKEFFDFANDPLTFKSSKINSSPFMRRSIEEDVEPCLRFGSKPRVSSRYVLDAISSNTLQIEEINPKSDIRPPSSHSKSSIPDHLSTNSVKSLNRNSFTVNTSIHSNRSTIWDRFSGSVPPNPFGCQTCGNKGKCTYRFKLGQKQDEDWISIDTVCRDRLVAVCEFYGFIRLVTNGYLANRPISELINELTRLKLSMFYSRFGLLSYAISMDPSISFTKISTSNAHNLHKPSSINTSFPNLHNPNSLDFENYSPTFSLNEDESNSSDPTVNIDQPLRPYALNNRFRSQSATISKPKQLSTRISSMLGSFSYSNPLNSHSPTSSSFNDSMQSPKCPPLSQTPPPPSPPPKNFPQPKLDYKSIPKNDPSVSHYRNDITGSFTDNNATSSTNKPSSFSETPKIYLIN</sequence>
<dbReference type="PANTHER" id="PTHR14430:SF0">
    <property type="entry name" value="SEC2P DOMAIN-CONTAINING PROTEIN"/>
    <property type="match status" value="1"/>
</dbReference>
<comment type="caution">
    <text evidence="4">The sequence shown here is derived from an EMBL/GenBank/DDBJ whole genome shotgun (WGS) entry which is preliminary data.</text>
</comment>
<dbReference type="CDD" id="cd21044">
    <property type="entry name" value="Rab11BD_RAB3IP_like"/>
    <property type="match status" value="1"/>
</dbReference>
<dbReference type="Pfam" id="PF06428">
    <property type="entry name" value="Sec2p"/>
    <property type="match status" value="1"/>
</dbReference>
<feature type="region of interest" description="Disordered" evidence="2">
    <location>
        <begin position="262"/>
        <end position="294"/>
    </location>
</feature>
<reference evidence="4 5" key="1">
    <citation type="submission" date="2017-01" db="EMBL/GenBank/DDBJ databases">
        <authorList>
            <person name="Mah S.A."/>
            <person name="Swanson W.J."/>
            <person name="Moy G.W."/>
            <person name="Vacquier V.D."/>
        </authorList>
    </citation>
    <scope>NUCLEOTIDE SEQUENCE [LARGE SCALE GENOMIC DNA]</scope>
    <source>
        <strain evidence="4 5">GSMNP</strain>
    </source>
</reference>
<feature type="compositionally biased region" description="Polar residues" evidence="2">
    <location>
        <begin position="689"/>
        <end position="710"/>
    </location>
</feature>
<dbReference type="InterPro" id="IPR009449">
    <property type="entry name" value="Sec2_N"/>
</dbReference>
<accession>A0A1R1XDW1</accession>
<feature type="compositionally biased region" description="Polar residues" evidence="2">
    <location>
        <begin position="388"/>
        <end position="402"/>
    </location>
</feature>
<keyword evidence="1" id="KW-0175">Coiled coil</keyword>
<keyword evidence="5" id="KW-1185">Reference proteome</keyword>
<feature type="compositionally biased region" description="Polar residues" evidence="2">
    <location>
        <begin position="629"/>
        <end position="644"/>
    </location>
</feature>
<evidence type="ECO:0000259" key="3">
    <source>
        <dbReference type="Pfam" id="PF06428"/>
    </source>
</evidence>
<dbReference type="EMBL" id="LSSN01003767">
    <property type="protein sequence ID" value="OMJ12845.1"/>
    <property type="molecule type" value="Genomic_DNA"/>
</dbReference>
<evidence type="ECO:0000256" key="1">
    <source>
        <dbReference type="ARBA" id="ARBA00023054"/>
    </source>
</evidence>
<feature type="region of interest" description="Disordered" evidence="2">
    <location>
        <begin position="566"/>
        <end position="589"/>
    </location>
</feature>
<dbReference type="Gene3D" id="6.10.140.910">
    <property type="match status" value="1"/>
</dbReference>
<evidence type="ECO:0000256" key="2">
    <source>
        <dbReference type="SAM" id="MobiDB-lite"/>
    </source>
</evidence>
<dbReference type="STRING" id="133412.A0A1R1XDW1"/>
<dbReference type="Pfam" id="PF25555">
    <property type="entry name" value="RAB3A-like_C"/>
    <property type="match status" value="2"/>
</dbReference>
<protein>
    <submittedName>
        <fullName evidence="4">Rab-3A-interacting protein</fullName>
    </submittedName>
</protein>
<name>A0A1R1XDW1_9FUNG</name>
<proteinExistence type="predicted"/>
<feature type="domain" description="GDP/GTP exchange factor Sec2 N-terminal" evidence="3">
    <location>
        <begin position="165"/>
        <end position="267"/>
    </location>
</feature>
<dbReference type="InterPro" id="IPR040351">
    <property type="entry name" value="RAB3IL/RAB3IP/Sec2"/>
</dbReference>
<dbReference type="GO" id="GO:0070319">
    <property type="term" value="C:Golgi to plasma membrane transport vesicle"/>
    <property type="evidence" value="ECO:0007669"/>
    <property type="project" value="TreeGrafter"/>
</dbReference>
<dbReference type="GO" id="GO:0006887">
    <property type="term" value="P:exocytosis"/>
    <property type="evidence" value="ECO:0007669"/>
    <property type="project" value="TreeGrafter"/>
</dbReference>
<gene>
    <name evidence="4" type="ORF">AYI70_g8861</name>
</gene>
<feature type="compositionally biased region" description="Low complexity" evidence="2">
    <location>
        <begin position="268"/>
        <end position="291"/>
    </location>
</feature>
<dbReference type="GO" id="GO:0005085">
    <property type="term" value="F:guanyl-nucleotide exchange factor activity"/>
    <property type="evidence" value="ECO:0007669"/>
    <property type="project" value="InterPro"/>
</dbReference>
<feature type="region of interest" description="Disordered" evidence="2">
    <location>
        <begin position="105"/>
        <end position="130"/>
    </location>
</feature>
<evidence type="ECO:0000313" key="4">
    <source>
        <dbReference type="EMBL" id="OMJ12845.1"/>
    </source>
</evidence>
<evidence type="ECO:0000313" key="5">
    <source>
        <dbReference type="Proteomes" id="UP000187283"/>
    </source>
</evidence>
<dbReference type="OrthoDB" id="5560525at2759"/>
<feature type="region of interest" description="Disordered" evidence="2">
    <location>
        <begin position="629"/>
        <end position="718"/>
    </location>
</feature>
<dbReference type="AlphaFoldDB" id="A0A1R1XDW1"/>
<feature type="compositionally biased region" description="Pro residues" evidence="2">
    <location>
        <begin position="647"/>
        <end position="665"/>
    </location>
</feature>
<dbReference type="GO" id="GO:0051286">
    <property type="term" value="C:cell tip"/>
    <property type="evidence" value="ECO:0007669"/>
    <property type="project" value="TreeGrafter"/>
</dbReference>
<feature type="region of interest" description="Disordered" evidence="2">
    <location>
        <begin position="377"/>
        <end position="402"/>
    </location>
</feature>
<dbReference type="PANTHER" id="PTHR14430">
    <property type="entry name" value="RABIN3-RELATED"/>
    <property type="match status" value="1"/>
</dbReference>
<organism evidence="4 5">
    <name type="scientific">Smittium culicis</name>
    <dbReference type="NCBI Taxonomy" id="133412"/>
    <lineage>
        <taxon>Eukaryota</taxon>
        <taxon>Fungi</taxon>
        <taxon>Fungi incertae sedis</taxon>
        <taxon>Zoopagomycota</taxon>
        <taxon>Kickxellomycotina</taxon>
        <taxon>Harpellomycetes</taxon>
        <taxon>Harpellales</taxon>
        <taxon>Legeriomycetaceae</taxon>
        <taxon>Smittium</taxon>
    </lineage>
</organism>
<dbReference type="Proteomes" id="UP000187283">
    <property type="component" value="Unassembled WGS sequence"/>
</dbReference>
<dbReference type="SUPFAM" id="SSF144284">
    <property type="entry name" value="Sec2 N-terminal region"/>
    <property type="match status" value="1"/>
</dbReference>